<evidence type="ECO:0008006" key="7">
    <source>
        <dbReference type="Google" id="ProtNLM"/>
    </source>
</evidence>
<dbReference type="HOGENOM" id="CLU_1064159_0_0_5"/>
<keyword evidence="2 3" id="KW-0802">TPR repeat</keyword>
<dbReference type="SMART" id="SM00028">
    <property type="entry name" value="TPR"/>
    <property type="match status" value="2"/>
</dbReference>
<dbReference type="Proteomes" id="UP000001492">
    <property type="component" value="Chromosome 1"/>
</dbReference>
<dbReference type="KEGG" id="aex:Astex_0793"/>
<feature type="repeat" description="TPR" evidence="3">
    <location>
        <begin position="209"/>
        <end position="242"/>
    </location>
</feature>
<dbReference type="InterPro" id="IPR013105">
    <property type="entry name" value="TPR_2"/>
</dbReference>
<organism evidence="5 6">
    <name type="scientific">Asticcacaulis excentricus (strain ATCC 15261 / DSM 4724 / KCTC 12464 / NCIMB 9791 / VKM B-1370 / CB 48)</name>
    <dbReference type="NCBI Taxonomy" id="573065"/>
    <lineage>
        <taxon>Bacteria</taxon>
        <taxon>Pseudomonadati</taxon>
        <taxon>Pseudomonadota</taxon>
        <taxon>Alphaproteobacteria</taxon>
        <taxon>Caulobacterales</taxon>
        <taxon>Caulobacteraceae</taxon>
        <taxon>Asticcacaulis</taxon>
    </lineage>
</organism>
<gene>
    <name evidence="5" type="ordered locus">Astex_0793</name>
</gene>
<dbReference type="InterPro" id="IPR011990">
    <property type="entry name" value="TPR-like_helical_dom_sf"/>
</dbReference>
<evidence type="ECO:0000256" key="2">
    <source>
        <dbReference type="ARBA" id="ARBA00022803"/>
    </source>
</evidence>
<sequence length="261" mass="28199">MLFRSTLIALCAALAFSGNAVAQDATNDAGKPELDVVACQSGDKAAEAKAQAVAQAFSAAFQAADRAKVLALVPDMEAVMATAPAPYYLERCDDHINVYTSNMTAALMVGVMAAGGDKDGKTKLNINLSGPTPYATIAHGLGWVYADRKDFARCITILEDGLKRDPFDEAMIAEHLFCLGQAGRSEETIEAADKHLNNFMLGLSDMGKAAILRRKGYALIELNRWDEAEAAYKASLKLDPKNQIARNELIYIQQVKKKLKP</sequence>
<evidence type="ECO:0000313" key="6">
    <source>
        <dbReference type="Proteomes" id="UP000001492"/>
    </source>
</evidence>
<keyword evidence="6" id="KW-1185">Reference proteome</keyword>
<dbReference type="Pfam" id="PF07719">
    <property type="entry name" value="TPR_2"/>
    <property type="match status" value="1"/>
</dbReference>
<dbReference type="SUPFAM" id="SSF48452">
    <property type="entry name" value="TPR-like"/>
    <property type="match status" value="1"/>
</dbReference>
<feature type="chain" id="PRO_5003226538" description="Tetratricopeptide repeat protein" evidence="4">
    <location>
        <begin position="23"/>
        <end position="261"/>
    </location>
</feature>
<keyword evidence="4" id="KW-0732">Signal</keyword>
<dbReference type="InterPro" id="IPR019734">
    <property type="entry name" value="TPR_rpt"/>
</dbReference>
<evidence type="ECO:0000256" key="4">
    <source>
        <dbReference type="SAM" id="SignalP"/>
    </source>
</evidence>
<dbReference type="eggNOG" id="COG0457">
    <property type="taxonomic scope" value="Bacteria"/>
</dbReference>
<dbReference type="STRING" id="573065.Astex_0793"/>
<protein>
    <recommendedName>
        <fullName evidence="7">Tetratricopeptide repeat protein</fullName>
    </recommendedName>
</protein>
<dbReference type="OrthoDB" id="8929480at2"/>
<evidence type="ECO:0000313" key="5">
    <source>
        <dbReference type="EMBL" id="ADU12477.1"/>
    </source>
</evidence>
<dbReference type="PROSITE" id="PS50005">
    <property type="entry name" value="TPR"/>
    <property type="match status" value="1"/>
</dbReference>
<dbReference type="AlphaFoldDB" id="E8RKJ7"/>
<dbReference type="EMBL" id="CP002395">
    <property type="protein sequence ID" value="ADU12477.1"/>
    <property type="molecule type" value="Genomic_DNA"/>
</dbReference>
<name>E8RKJ7_ASTEC</name>
<dbReference type="Gene3D" id="1.25.40.10">
    <property type="entry name" value="Tetratricopeptide repeat domain"/>
    <property type="match status" value="1"/>
</dbReference>
<reference evidence="6" key="1">
    <citation type="submission" date="2010-12" db="EMBL/GenBank/DDBJ databases">
        <title>Complete sequence of chromosome 1 of Asticcacaulis excentricus CB 48.</title>
        <authorList>
            <consortium name="US DOE Joint Genome Institute"/>
            <person name="Lucas S."/>
            <person name="Copeland A."/>
            <person name="Lapidus A."/>
            <person name="Cheng J.-F."/>
            <person name="Bruce D."/>
            <person name="Goodwin L."/>
            <person name="Pitluck S."/>
            <person name="Teshima H."/>
            <person name="Davenport K."/>
            <person name="Detter J.C."/>
            <person name="Han C."/>
            <person name="Tapia R."/>
            <person name="Land M."/>
            <person name="Hauser L."/>
            <person name="Jeffries C."/>
            <person name="Kyrpides N."/>
            <person name="Ivanova N."/>
            <person name="Ovchinnikova G."/>
            <person name="Brun Y.V."/>
            <person name="Woyke T."/>
        </authorList>
    </citation>
    <scope>NUCLEOTIDE SEQUENCE [LARGE SCALE GENOMIC DNA]</scope>
    <source>
        <strain evidence="6">ATCC 15261 / DSM 4724 / KCTC 12464 / NCIMB 9791 / VKM B-1370 / CB 48</strain>
    </source>
</reference>
<proteinExistence type="predicted"/>
<accession>E8RKJ7</accession>
<feature type="signal peptide" evidence="4">
    <location>
        <begin position="1"/>
        <end position="22"/>
    </location>
</feature>
<evidence type="ECO:0000256" key="3">
    <source>
        <dbReference type="PROSITE-ProRule" id="PRU00339"/>
    </source>
</evidence>
<keyword evidence="1" id="KW-0677">Repeat</keyword>
<evidence type="ECO:0000256" key="1">
    <source>
        <dbReference type="ARBA" id="ARBA00022737"/>
    </source>
</evidence>
<dbReference type="RefSeq" id="WP_013478311.1">
    <property type="nucleotide sequence ID" value="NC_014816.1"/>
</dbReference>